<dbReference type="EMBL" id="BARW01032683">
    <property type="protein sequence ID" value="GAJ02967.1"/>
    <property type="molecule type" value="Genomic_DNA"/>
</dbReference>
<comment type="caution">
    <text evidence="1">The sequence shown here is derived from an EMBL/GenBank/DDBJ whole genome shotgun (WGS) entry which is preliminary data.</text>
</comment>
<sequence>FADGETISFSGTSRSGGAISGSYKIDMASETPDTMQDLLSAIEDAFSSEVNATVDTSGRIVVTDKYTGASQLSITSISHTGTDPQGEFFGTVLTTNTDGQEGRYAMAITATDDGSNHLVLRSDDYGSTSFTISQVSDPSGTNKEVVIGSEANTTIAGPEIVAGTAWGDIDTTDGAANDITNGAVISYTGTDHSGNSVSDSYTINNKAVDTVQGLLTDIEGAFGLSAGSVTVDANGKINIT</sequence>
<gene>
    <name evidence="1" type="ORF">S12H4_51671</name>
</gene>
<feature type="non-terminal residue" evidence="1">
    <location>
        <position position="240"/>
    </location>
</feature>
<reference evidence="1" key="1">
    <citation type="journal article" date="2014" name="Front. Microbiol.">
        <title>High frequency of phylogenetically diverse reductive dehalogenase-homologous genes in deep subseafloor sedimentary metagenomes.</title>
        <authorList>
            <person name="Kawai M."/>
            <person name="Futagami T."/>
            <person name="Toyoda A."/>
            <person name="Takaki Y."/>
            <person name="Nishi S."/>
            <person name="Hori S."/>
            <person name="Arai W."/>
            <person name="Tsubouchi T."/>
            <person name="Morono Y."/>
            <person name="Uchiyama I."/>
            <person name="Ito T."/>
            <person name="Fujiyama A."/>
            <person name="Inagaki F."/>
            <person name="Takami H."/>
        </authorList>
    </citation>
    <scope>NUCLEOTIDE SEQUENCE</scope>
    <source>
        <strain evidence="1">Expedition CK06-06</strain>
    </source>
</reference>
<proteinExistence type="predicted"/>
<name>X1UHE5_9ZZZZ</name>
<dbReference type="AlphaFoldDB" id="X1UHE5"/>
<organism evidence="1">
    <name type="scientific">marine sediment metagenome</name>
    <dbReference type="NCBI Taxonomy" id="412755"/>
    <lineage>
        <taxon>unclassified sequences</taxon>
        <taxon>metagenomes</taxon>
        <taxon>ecological metagenomes</taxon>
    </lineage>
</organism>
<feature type="non-terminal residue" evidence="1">
    <location>
        <position position="1"/>
    </location>
</feature>
<accession>X1UHE5</accession>
<evidence type="ECO:0000313" key="1">
    <source>
        <dbReference type="EMBL" id="GAJ02967.1"/>
    </source>
</evidence>
<protein>
    <submittedName>
        <fullName evidence="1">Uncharacterized protein</fullName>
    </submittedName>
</protein>